<dbReference type="RefSeq" id="WP_089768656.1">
    <property type="nucleotide sequence ID" value="NZ_FNWX01000006.1"/>
</dbReference>
<proteinExistence type="predicted"/>
<reference evidence="2" key="1">
    <citation type="submission" date="2016-10" db="EMBL/GenBank/DDBJ databases">
        <authorList>
            <person name="Varghese N."/>
            <person name="Submissions S."/>
        </authorList>
    </citation>
    <scope>NUCLEOTIDE SEQUENCE [LARGE SCALE GENOMIC DNA]</scope>
    <source>
        <strain evidence="2">DSM 19326</strain>
    </source>
</reference>
<evidence type="ECO:0008006" key="3">
    <source>
        <dbReference type="Google" id="ProtNLM"/>
    </source>
</evidence>
<evidence type="ECO:0000313" key="2">
    <source>
        <dbReference type="Proteomes" id="UP000198555"/>
    </source>
</evidence>
<organism evidence="1 2">
    <name type="scientific">Epilithonimonas hominis</name>
    <dbReference type="NCBI Taxonomy" id="420404"/>
    <lineage>
        <taxon>Bacteria</taxon>
        <taxon>Pseudomonadati</taxon>
        <taxon>Bacteroidota</taxon>
        <taxon>Flavobacteriia</taxon>
        <taxon>Flavobacteriales</taxon>
        <taxon>Weeksellaceae</taxon>
        <taxon>Chryseobacterium group</taxon>
        <taxon>Epilithonimonas</taxon>
    </lineage>
</organism>
<accession>A0A1H6IK64</accession>
<dbReference type="EMBL" id="FNWX01000006">
    <property type="protein sequence ID" value="SEH48329.1"/>
    <property type="molecule type" value="Genomic_DNA"/>
</dbReference>
<sequence length="201" mass="22932">MKTKVSIIFIFIFSLTFSQKTNPIIYGDLGIGYARDLTKNGGILQYGSLNYQNKKNLFTFRYSEINQLGVSFVNMGLLALPILSNDIKMEEIALLYGWRFIDDNFSYSFSAGLSSNNYIQKLKTEDGNYYKDKSQYIGVPFEFGIKWFKSKKSPYRIYELIPVGKPIGLGNSIGFKFLGNISKHSYIGLGIDFGIGYHKEY</sequence>
<dbReference type="Proteomes" id="UP000198555">
    <property type="component" value="Unassembled WGS sequence"/>
</dbReference>
<protein>
    <recommendedName>
        <fullName evidence="3">Outer membrane protein beta-barrel domain-containing protein</fullName>
    </recommendedName>
</protein>
<dbReference type="AlphaFoldDB" id="A0A1H6IK64"/>
<keyword evidence="2" id="KW-1185">Reference proteome</keyword>
<gene>
    <name evidence="1" type="ORF">SAMN05421793_10694</name>
</gene>
<evidence type="ECO:0000313" key="1">
    <source>
        <dbReference type="EMBL" id="SEH48329.1"/>
    </source>
</evidence>
<name>A0A1H6IK64_9FLAO</name>